<dbReference type="InterPro" id="IPR036138">
    <property type="entry name" value="PBP_dimer_sf"/>
</dbReference>
<keyword evidence="23" id="KW-1185">Reference proteome</keyword>
<dbReference type="Gene3D" id="3.30.1390.30">
    <property type="entry name" value="Penicillin-binding protein 2a, domain 3"/>
    <property type="match status" value="1"/>
</dbReference>
<evidence type="ECO:0000256" key="11">
    <source>
        <dbReference type="ARBA" id="ARBA00022801"/>
    </source>
</evidence>
<evidence type="ECO:0000259" key="20">
    <source>
        <dbReference type="Pfam" id="PF00905"/>
    </source>
</evidence>
<sequence>MSINSGWSVSPGSRRRFLALSLAAMGIFGLLLLRLWYLQLIRVDHYQALSERNRIRYVPISAPRGPIYDRDGELLVENRPAFGVSVLRQEVEDRDRLISHLAAFLGEDPEVLLKRWEGNRRFPKHRPLPIAEDISREALEVIQENSIDLPGVLVDVRPMRSYPYGEMAAHLFGYLGEITEAELQQAEDDGYRPGDFVGKSGLEKRLEPSLRGVAGDRLVEVNVKGKELRQLKTRDPVPGYKVYLTIDRDLQLAAEKAFGEQAGAAVVLDVKTGEVLAMVSRPSFDPALFARGISGQEWVQLLRNPRHPLQNKAIKGQYPPGSTFKIVTALAALNAGVASASTTVDCTGGMQLGNRQFRCWKKHGHGRTDLKKALKESCDVWFYQVALDLGIDRLSAMAKALGLGEPLGFPLEWEKGGLIPTRQWKKKRYNAGWYDGETVIASIGQGYVLATPLQMAVMTAAVASSGTVLKPQVVKRIEDLSGNVLESATPQVLNRVALSEADLKAVRRGLEAVLNEPGGTAWASRLEGLSAAGKTGTSQVVKLKEDRYKEKTEDIEYRFRDHALFVAYAPTEDPQIALCVVVEHGGSGSKAAAPIARSILASYFGIPTEPPEETPAIPGE</sequence>
<dbReference type="InterPro" id="IPR017790">
    <property type="entry name" value="Penicillin-binding_protein_2"/>
</dbReference>
<evidence type="ECO:0000256" key="14">
    <source>
        <dbReference type="ARBA" id="ARBA00022989"/>
    </source>
</evidence>
<dbReference type="NCBIfam" id="TIGR03423">
    <property type="entry name" value="pbp2_mrdA"/>
    <property type="match status" value="1"/>
</dbReference>
<evidence type="ECO:0000313" key="23">
    <source>
        <dbReference type="Proteomes" id="UP001319827"/>
    </source>
</evidence>
<feature type="domain" description="Penicillin-binding protein dimerisation" evidence="21">
    <location>
        <begin position="60"/>
        <end position="231"/>
    </location>
</feature>
<evidence type="ECO:0000256" key="1">
    <source>
        <dbReference type="ARBA" id="ARBA00004167"/>
    </source>
</evidence>
<dbReference type="Proteomes" id="UP001319827">
    <property type="component" value="Chromosome"/>
</dbReference>
<keyword evidence="11 18" id="KW-0378">Hydrolase</keyword>
<dbReference type="PROSITE" id="PS00337">
    <property type="entry name" value="BETA_LACTAMASE_D"/>
    <property type="match status" value="1"/>
</dbReference>
<evidence type="ECO:0000256" key="2">
    <source>
        <dbReference type="ARBA" id="ARBA00004236"/>
    </source>
</evidence>
<keyword evidence="17" id="KW-0961">Cell wall biogenesis/degradation</keyword>
<comment type="subcellular location">
    <subcellularLocation>
        <location evidence="2">Cell membrane</location>
    </subcellularLocation>
    <subcellularLocation>
        <location evidence="1">Membrane</location>
        <topology evidence="1">Single-pass membrane protein</topology>
    </subcellularLocation>
</comment>
<evidence type="ECO:0000256" key="18">
    <source>
        <dbReference type="RuleBase" id="RU361140"/>
    </source>
</evidence>
<dbReference type="InterPro" id="IPR002137">
    <property type="entry name" value="Beta-lactam_class-D_AS"/>
</dbReference>
<dbReference type="EMBL" id="AP024355">
    <property type="protein sequence ID" value="BCR04369.1"/>
    <property type="molecule type" value="Genomic_DNA"/>
</dbReference>
<keyword evidence="9 19" id="KW-0812">Transmembrane</keyword>
<evidence type="ECO:0000256" key="8">
    <source>
        <dbReference type="ARBA" id="ARBA00022670"/>
    </source>
</evidence>
<keyword evidence="7" id="KW-0121">Carboxypeptidase</keyword>
<reference evidence="22 23" key="2">
    <citation type="journal article" date="2021" name="Int. J. Syst. Evol. Microbiol.">
        <title>Isolation and Polyphasic Characterization of Desulfuromonas versatilis sp. Nov., an Electrogenic Bacteria Capable of Versatile Metabolism Isolated from a Graphene Oxide-Reducing Enrichment Culture.</title>
        <authorList>
            <person name="Xie L."/>
            <person name="Yoshida N."/>
            <person name="Ishii S."/>
            <person name="Meng L."/>
        </authorList>
    </citation>
    <scope>NUCLEOTIDE SEQUENCE [LARGE SCALE GENOMIC DNA]</scope>
    <source>
        <strain evidence="22 23">NIT-T3</strain>
    </source>
</reference>
<dbReference type="EC" id="3.5.2.6" evidence="4 18"/>
<dbReference type="Gene3D" id="3.40.710.10">
    <property type="entry name" value="DD-peptidase/beta-lactamase superfamily"/>
    <property type="match status" value="1"/>
</dbReference>
<keyword evidence="8" id="KW-0645">Protease</keyword>
<dbReference type="SUPFAM" id="SSF56519">
    <property type="entry name" value="Penicillin binding protein dimerisation domain"/>
    <property type="match status" value="1"/>
</dbReference>
<feature type="transmembrane region" description="Helical" evidence="19">
    <location>
        <begin position="17"/>
        <end position="37"/>
    </location>
</feature>
<evidence type="ECO:0000256" key="3">
    <source>
        <dbReference type="ARBA" id="ARBA00007898"/>
    </source>
</evidence>
<evidence type="ECO:0000259" key="21">
    <source>
        <dbReference type="Pfam" id="PF03717"/>
    </source>
</evidence>
<dbReference type="InterPro" id="IPR005311">
    <property type="entry name" value="PBP_dimer"/>
</dbReference>
<dbReference type="PANTHER" id="PTHR30627:SF2">
    <property type="entry name" value="PEPTIDOGLYCAN D,D-TRANSPEPTIDASE MRDA"/>
    <property type="match status" value="1"/>
</dbReference>
<dbReference type="InterPro" id="IPR001460">
    <property type="entry name" value="PCN-bd_Tpept"/>
</dbReference>
<dbReference type="PANTHER" id="PTHR30627">
    <property type="entry name" value="PEPTIDOGLYCAN D,D-TRANSPEPTIDASE"/>
    <property type="match status" value="1"/>
</dbReference>
<comment type="catalytic activity">
    <reaction evidence="18">
        <text>a beta-lactam + H2O = a substituted beta-amino acid</text>
        <dbReference type="Rhea" id="RHEA:20401"/>
        <dbReference type="ChEBI" id="CHEBI:15377"/>
        <dbReference type="ChEBI" id="CHEBI:35627"/>
        <dbReference type="ChEBI" id="CHEBI:140347"/>
        <dbReference type="EC" id="3.5.2.6"/>
    </reaction>
</comment>
<dbReference type="InterPro" id="IPR012338">
    <property type="entry name" value="Beta-lactam/transpept-like"/>
</dbReference>
<proteinExistence type="inferred from homology"/>
<evidence type="ECO:0000256" key="9">
    <source>
        <dbReference type="ARBA" id="ARBA00022692"/>
    </source>
</evidence>
<comment type="similarity">
    <text evidence="3 18">Belongs to the class-D beta-lactamase family.</text>
</comment>
<protein>
    <recommendedName>
        <fullName evidence="4 18">Beta-lactamase</fullName>
        <ecNumber evidence="4 18">3.5.2.6</ecNumber>
    </recommendedName>
</protein>
<organism evidence="22 23">
    <name type="scientific">Desulfuromonas versatilis</name>
    <dbReference type="NCBI Taxonomy" id="2802975"/>
    <lineage>
        <taxon>Bacteria</taxon>
        <taxon>Pseudomonadati</taxon>
        <taxon>Thermodesulfobacteriota</taxon>
        <taxon>Desulfuromonadia</taxon>
        <taxon>Desulfuromonadales</taxon>
        <taxon>Desulfuromonadaceae</taxon>
        <taxon>Desulfuromonas</taxon>
    </lineage>
</organism>
<name>A0ABM8HNF9_9BACT</name>
<evidence type="ECO:0000256" key="13">
    <source>
        <dbReference type="ARBA" id="ARBA00022984"/>
    </source>
</evidence>
<keyword evidence="6" id="KW-0997">Cell inner membrane</keyword>
<evidence type="ECO:0000256" key="4">
    <source>
        <dbReference type="ARBA" id="ARBA00012865"/>
    </source>
</evidence>
<dbReference type="RefSeq" id="WP_221251822.1">
    <property type="nucleotide sequence ID" value="NZ_AP024355.1"/>
</dbReference>
<keyword evidence="16 18" id="KW-0046">Antibiotic resistance</keyword>
<evidence type="ECO:0000313" key="22">
    <source>
        <dbReference type="EMBL" id="BCR04369.1"/>
    </source>
</evidence>
<dbReference type="Pfam" id="PF03717">
    <property type="entry name" value="PBP_dimer"/>
    <property type="match status" value="1"/>
</dbReference>
<evidence type="ECO:0000256" key="5">
    <source>
        <dbReference type="ARBA" id="ARBA00022475"/>
    </source>
</evidence>
<dbReference type="SUPFAM" id="SSF56601">
    <property type="entry name" value="beta-lactamase/transpeptidase-like"/>
    <property type="match status" value="1"/>
</dbReference>
<reference evidence="22 23" key="1">
    <citation type="journal article" date="2016" name="C (Basel)">
        <title>Selective Growth of and Electricity Production by Marine Exoelectrogenic Bacteria in Self-Aggregated Hydrogel of Microbially Reduced Graphene Oxide.</title>
        <authorList>
            <person name="Yoshida N."/>
            <person name="Goto Y."/>
            <person name="Miyata Y."/>
        </authorList>
    </citation>
    <scope>NUCLEOTIDE SEQUENCE [LARGE SCALE GENOMIC DNA]</scope>
    <source>
        <strain evidence="22 23">NIT-T3</strain>
    </source>
</reference>
<accession>A0ABM8HNF9</accession>
<keyword evidence="14 19" id="KW-1133">Transmembrane helix</keyword>
<feature type="domain" description="Penicillin-binding protein transpeptidase" evidence="20">
    <location>
        <begin position="263"/>
        <end position="600"/>
    </location>
</feature>
<evidence type="ECO:0000256" key="16">
    <source>
        <dbReference type="ARBA" id="ARBA00023251"/>
    </source>
</evidence>
<evidence type="ECO:0000256" key="19">
    <source>
        <dbReference type="SAM" id="Phobius"/>
    </source>
</evidence>
<evidence type="ECO:0000256" key="12">
    <source>
        <dbReference type="ARBA" id="ARBA00022960"/>
    </source>
</evidence>
<keyword evidence="13" id="KW-0573">Peptidoglycan synthesis</keyword>
<evidence type="ECO:0000256" key="10">
    <source>
        <dbReference type="ARBA" id="ARBA00022729"/>
    </source>
</evidence>
<keyword evidence="5" id="KW-1003">Cell membrane</keyword>
<evidence type="ECO:0000256" key="7">
    <source>
        <dbReference type="ARBA" id="ARBA00022645"/>
    </source>
</evidence>
<keyword evidence="15 19" id="KW-0472">Membrane</keyword>
<gene>
    <name evidence="22" type="primary">mrdA</name>
    <name evidence="22" type="ORF">DESUT3_14380</name>
</gene>
<evidence type="ECO:0000256" key="15">
    <source>
        <dbReference type="ARBA" id="ARBA00023136"/>
    </source>
</evidence>
<dbReference type="Gene3D" id="3.90.1310.10">
    <property type="entry name" value="Penicillin-binding protein 2a (Domain 2)"/>
    <property type="match status" value="1"/>
</dbReference>
<keyword evidence="10" id="KW-0732">Signal</keyword>
<keyword evidence="12" id="KW-0133">Cell shape</keyword>
<evidence type="ECO:0000256" key="17">
    <source>
        <dbReference type="ARBA" id="ARBA00023316"/>
    </source>
</evidence>
<evidence type="ECO:0000256" key="6">
    <source>
        <dbReference type="ARBA" id="ARBA00022519"/>
    </source>
</evidence>
<dbReference type="Pfam" id="PF00905">
    <property type="entry name" value="Transpeptidase"/>
    <property type="match status" value="1"/>
</dbReference>
<dbReference type="InterPro" id="IPR050515">
    <property type="entry name" value="Beta-lactam/transpept"/>
</dbReference>